<dbReference type="EMBL" id="CAKOFQ010011054">
    <property type="protein sequence ID" value="CAH2020425.1"/>
    <property type="molecule type" value="Genomic_DNA"/>
</dbReference>
<gene>
    <name evidence="1" type="ORF">ACAOBT_LOCUS36524</name>
    <name evidence="2" type="ORF">ACAOBT_LOCUS36616</name>
    <name evidence="3" type="ORF">ACAOBT_LOCUS36803</name>
    <name evidence="4" type="ORF">ACAOBT_LOCUS37848</name>
    <name evidence="5" type="ORF">ACAOBT_LOCUS38017</name>
</gene>
<dbReference type="Proteomes" id="UP001152888">
    <property type="component" value="Unassembled WGS sequence"/>
</dbReference>
<sequence length="88" mass="9914">MNNDYDKKIYVDNSKSKPKNLLVGSMSGMQGCPLKAATSNSVRLYHVTRLDPQTDEVVLSDYLKAVAPSVKVERLTARYPERYSSFKV</sequence>
<dbReference type="EMBL" id="CAKOFQ010011302">
    <property type="protein sequence ID" value="CAH2020670.1"/>
    <property type="molecule type" value="Genomic_DNA"/>
</dbReference>
<evidence type="ECO:0000313" key="2">
    <source>
        <dbReference type="EMBL" id="CAH2018461.1"/>
    </source>
</evidence>
<organism evidence="5 6">
    <name type="scientific">Acanthoscelides obtectus</name>
    <name type="common">Bean weevil</name>
    <name type="synonym">Bruchus obtectus</name>
    <dbReference type="NCBI Taxonomy" id="200917"/>
    <lineage>
        <taxon>Eukaryota</taxon>
        <taxon>Metazoa</taxon>
        <taxon>Ecdysozoa</taxon>
        <taxon>Arthropoda</taxon>
        <taxon>Hexapoda</taxon>
        <taxon>Insecta</taxon>
        <taxon>Pterygota</taxon>
        <taxon>Neoptera</taxon>
        <taxon>Endopterygota</taxon>
        <taxon>Coleoptera</taxon>
        <taxon>Polyphaga</taxon>
        <taxon>Cucujiformia</taxon>
        <taxon>Chrysomeloidea</taxon>
        <taxon>Chrysomelidae</taxon>
        <taxon>Bruchinae</taxon>
        <taxon>Bruchini</taxon>
        <taxon>Acanthoscelides</taxon>
    </lineage>
</organism>
<dbReference type="PROSITE" id="PS51257">
    <property type="entry name" value="PROKAR_LIPOPROTEIN"/>
    <property type="match status" value="1"/>
</dbReference>
<dbReference type="OrthoDB" id="6781724at2759"/>
<proteinExistence type="predicted"/>
<evidence type="ECO:0000313" key="1">
    <source>
        <dbReference type="EMBL" id="CAH2018265.1"/>
    </source>
</evidence>
<evidence type="ECO:0000313" key="6">
    <source>
        <dbReference type="Proteomes" id="UP001152888"/>
    </source>
</evidence>
<reference evidence="5" key="1">
    <citation type="submission" date="2022-03" db="EMBL/GenBank/DDBJ databases">
        <authorList>
            <person name="Sayadi A."/>
        </authorList>
    </citation>
    <scope>NUCLEOTIDE SEQUENCE</scope>
</reference>
<evidence type="ECO:0000313" key="4">
    <source>
        <dbReference type="EMBL" id="CAH2020425.1"/>
    </source>
</evidence>
<keyword evidence="6" id="KW-1185">Reference proteome</keyword>
<dbReference type="AlphaFoldDB" id="A0A9P0VU60"/>
<dbReference type="EMBL" id="CAKOFQ010009751">
    <property type="protein sequence ID" value="CAH2018461.1"/>
    <property type="molecule type" value="Genomic_DNA"/>
</dbReference>
<dbReference type="EMBL" id="CAKOFQ010009916">
    <property type="protein sequence ID" value="CAH2018747.1"/>
    <property type="molecule type" value="Genomic_DNA"/>
</dbReference>
<comment type="caution">
    <text evidence="5">The sequence shown here is derived from an EMBL/GenBank/DDBJ whole genome shotgun (WGS) entry which is preliminary data.</text>
</comment>
<name>A0A9P0VU60_ACAOB</name>
<dbReference type="EMBL" id="CAKOFQ010009688">
    <property type="protein sequence ID" value="CAH2018265.1"/>
    <property type="molecule type" value="Genomic_DNA"/>
</dbReference>
<protein>
    <submittedName>
        <fullName evidence="5">Uncharacterized protein</fullName>
    </submittedName>
</protein>
<evidence type="ECO:0000313" key="3">
    <source>
        <dbReference type="EMBL" id="CAH2018747.1"/>
    </source>
</evidence>
<evidence type="ECO:0000313" key="5">
    <source>
        <dbReference type="EMBL" id="CAH2020670.1"/>
    </source>
</evidence>
<accession>A0A9P0VU60</accession>